<protein>
    <recommendedName>
        <fullName evidence="7">Tricorn protease homolog</fullName>
        <ecNumber evidence="7">3.4.21.-</ecNumber>
    </recommendedName>
</protein>
<comment type="function">
    <text evidence="7">Degrades oligopeptides.</text>
</comment>
<proteinExistence type="inferred from homology"/>
<dbReference type="CDD" id="cd07562">
    <property type="entry name" value="Peptidase_S41_TRI"/>
    <property type="match status" value="1"/>
</dbReference>
<comment type="subcellular location">
    <subcellularLocation>
        <location evidence="1 7">Cytoplasm</location>
    </subcellularLocation>
</comment>
<keyword evidence="3 7" id="KW-0963">Cytoplasm</keyword>
<dbReference type="InterPro" id="IPR028204">
    <property type="entry name" value="Tricorn_C1"/>
</dbReference>
<gene>
    <name evidence="11" type="ORF">ACG02S_20340</name>
</gene>
<dbReference type="SUPFAM" id="SSF82171">
    <property type="entry name" value="DPP6 N-terminal domain-like"/>
    <property type="match status" value="1"/>
</dbReference>
<dbReference type="SMART" id="SM00245">
    <property type="entry name" value="TSPc"/>
    <property type="match status" value="1"/>
</dbReference>
<dbReference type="InterPro" id="IPR015943">
    <property type="entry name" value="WD40/YVTN_repeat-like_dom_sf"/>
</dbReference>
<dbReference type="Gene3D" id="2.30.42.10">
    <property type="match status" value="1"/>
</dbReference>
<feature type="signal peptide" evidence="9">
    <location>
        <begin position="1"/>
        <end position="23"/>
    </location>
</feature>
<dbReference type="InterPro" id="IPR012393">
    <property type="entry name" value="Tricorn_protease"/>
</dbReference>
<dbReference type="InterPro" id="IPR036034">
    <property type="entry name" value="PDZ_sf"/>
</dbReference>
<dbReference type="Pfam" id="PF14684">
    <property type="entry name" value="Tricorn_C1"/>
    <property type="match status" value="1"/>
</dbReference>
<accession>A0ABW7ERW2</accession>
<dbReference type="Pfam" id="PF14685">
    <property type="entry name" value="PDZ_Tricorn"/>
    <property type="match status" value="1"/>
</dbReference>
<dbReference type="SUPFAM" id="SSF69304">
    <property type="entry name" value="Tricorn protease N-terminal domain"/>
    <property type="match status" value="1"/>
</dbReference>
<dbReference type="PIRSF" id="PIRSF036421">
    <property type="entry name" value="Tricorn_protease"/>
    <property type="match status" value="1"/>
</dbReference>
<dbReference type="SUPFAM" id="SSF52096">
    <property type="entry name" value="ClpP/crotonase"/>
    <property type="match status" value="1"/>
</dbReference>
<evidence type="ECO:0000256" key="6">
    <source>
        <dbReference type="ARBA" id="ARBA00022825"/>
    </source>
</evidence>
<dbReference type="Gene3D" id="3.90.226.10">
    <property type="entry name" value="2-enoyl-CoA Hydratase, Chain A, domain 1"/>
    <property type="match status" value="1"/>
</dbReference>
<evidence type="ECO:0000256" key="3">
    <source>
        <dbReference type="ARBA" id="ARBA00022490"/>
    </source>
</evidence>
<sequence length="1124" mass="122725">MPRLPLAALAAALCTASATSAWAGTQGFYRQPALQGAQVYFVAEGDLWRASAQGGDALRLTTHPGQESQPAVSPDGRWVAFTGQYDGGTEIYLMPTTGGPPKRLTWEGGGMRVWGFSAAGEVIYTSLEARPGAQLFALDVQTGQRRQLPVGQASDGALSADCRTLYFTRSGLRSDNARQYRGGAISRLWSLDLGGNAEAKPLLAEGNNDRRAMPYAVGGQQRIAFLSDRDGSVNLWSVDAGGGDLRQHTQHKGWDIRHASVDGTRVVYALGADLYTADLAQPGTPAKLAIALGGDFDQTRERWVKKPQDYLTDTSFAPSGERVLLAARGHLATQGVQQLRRAELPQPADGRCRKGEFSADSKHVFATCDFSGETEIWRFAANGTGKPEQITNGAPNGKVTQRRDLLVSPDGRWLAHTDKEGHVWLTDLKTRATREIARGTYNDAPLLQGFSADGNALAWTVPLRHGDRSQLQLHQIAENRTHTLTSDRFDVDGAAFSPDGQWLYFASARNFVATGNPSPWGDRNTGPFFGFRSKLYALALQPGLRSPFAPKDELESASDKKADEQRTEDRKAIAKDPTEKPDDKNAKDPKDAKKAAAPEKKGKPAIVFDGLAARLYELPTPAGNYRALKVDGKRLWFMDTDLDRKTQLKSIAIDNQGGPAEILAHDVRTYDLSADGKKLMLVRNQGQGAPEVLIVEAAPKLPADLAKLQVRWSDWQIATQPRAEWRQMFADAWRMHRDHFYDKDMHGVDWTAVRAKYEPLVDRVTDRFELAELMAQMVAELGALHSQVGPGDTRDAGEVPGLAGLGGRFSKVADGWRIDAIYAHDAELPSEAPPLAAAGLGLKVGDVITAINGRPTTQAPHLLELLRGQAGRQVLLDVKQARGKAVQRIVTPVAQLRENQLRYNDWRVGRARAVEQASQGRIGYVHLRAMGAADIADFVREFYAAGERDGLIIDVRYNNGGNIDSWILEKLLRRAWAFWQPRSPAGTATYPNMQNAWRGHTVVLMNEDTYSDGETFAEGFKRLQLGPVIGKRSSGAGVWLSDGNRLIDNGIMRAAESGQLAPDGSFLIEGIGVKPDIDVDNPPRATFLGQDAQLEAAIATLKQRIAEAPVPVVKPGAYPRPVRP</sequence>
<dbReference type="Gene3D" id="2.130.10.10">
    <property type="entry name" value="YVTN repeat-like/Quinoprotein amine dehydrogenase"/>
    <property type="match status" value="1"/>
</dbReference>
<dbReference type="Pfam" id="PF26550">
    <property type="entry name" value="Tricorn_2nd"/>
    <property type="match status" value="1"/>
</dbReference>
<dbReference type="EC" id="3.4.21.-" evidence="7"/>
<evidence type="ECO:0000256" key="4">
    <source>
        <dbReference type="ARBA" id="ARBA00022670"/>
    </source>
</evidence>
<evidence type="ECO:0000313" key="11">
    <source>
        <dbReference type="EMBL" id="MFG6416249.1"/>
    </source>
</evidence>
<feature type="compositionally biased region" description="Basic and acidic residues" evidence="8">
    <location>
        <begin position="550"/>
        <end position="599"/>
    </location>
</feature>
<dbReference type="Pfam" id="PF26549">
    <property type="entry name" value="Tricorn_N"/>
    <property type="match status" value="1"/>
</dbReference>
<name>A0ABW7ERW2_9BURK</name>
<keyword evidence="9" id="KW-0732">Signal</keyword>
<keyword evidence="4 7" id="KW-0645">Protease</keyword>
<dbReference type="Pfam" id="PF03572">
    <property type="entry name" value="Peptidase_S41"/>
    <property type="match status" value="1"/>
</dbReference>
<evidence type="ECO:0000256" key="8">
    <source>
        <dbReference type="SAM" id="MobiDB-lite"/>
    </source>
</evidence>
<dbReference type="RefSeq" id="WP_394472314.1">
    <property type="nucleotide sequence ID" value="NZ_JBIGHY010000008.1"/>
</dbReference>
<evidence type="ECO:0000256" key="9">
    <source>
        <dbReference type="SAM" id="SignalP"/>
    </source>
</evidence>
<evidence type="ECO:0000256" key="7">
    <source>
        <dbReference type="PIRNR" id="PIRNR036421"/>
    </source>
</evidence>
<keyword evidence="12" id="KW-1185">Reference proteome</keyword>
<feature type="chain" id="PRO_5045498778" description="Tricorn protease homolog" evidence="9">
    <location>
        <begin position="24"/>
        <end position="1124"/>
    </location>
</feature>
<reference evidence="11 12" key="1">
    <citation type="submission" date="2024-09" db="EMBL/GenBank/DDBJ databases">
        <title>Novel species of the genus Pelomonas and Roseateles isolated from streams.</title>
        <authorList>
            <person name="Lu H."/>
        </authorList>
    </citation>
    <scope>NUCLEOTIDE SEQUENCE [LARGE SCALE GENOMIC DNA]</scope>
    <source>
        <strain evidence="11 12">DC23W</strain>
    </source>
</reference>
<dbReference type="Proteomes" id="UP001606300">
    <property type="component" value="Unassembled WGS sequence"/>
</dbReference>
<dbReference type="PANTHER" id="PTHR43253">
    <property type="entry name" value="TRICORN PROTEASE HOMOLOG 2-RELATED"/>
    <property type="match status" value="1"/>
</dbReference>
<comment type="caution">
    <text evidence="11">The sequence shown here is derived from an EMBL/GenBank/DDBJ whole genome shotgun (WGS) entry which is preliminary data.</text>
</comment>
<dbReference type="InterPro" id="IPR029414">
    <property type="entry name" value="Tricorn_PDZ"/>
</dbReference>
<dbReference type="EMBL" id="JBIGHY010000008">
    <property type="protein sequence ID" value="MFG6416249.1"/>
    <property type="molecule type" value="Genomic_DNA"/>
</dbReference>
<comment type="similarity">
    <text evidence="2 7">Belongs to the peptidase S41B family.</text>
</comment>
<feature type="domain" description="Tail specific protease" evidence="10">
    <location>
        <begin position="871"/>
        <end position="1080"/>
    </location>
</feature>
<evidence type="ECO:0000256" key="5">
    <source>
        <dbReference type="ARBA" id="ARBA00022801"/>
    </source>
</evidence>
<keyword evidence="5 7" id="KW-0378">Hydrolase</keyword>
<feature type="region of interest" description="Disordered" evidence="8">
    <location>
        <begin position="547"/>
        <end position="599"/>
    </location>
</feature>
<evidence type="ECO:0000256" key="2">
    <source>
        <dbReference type="ARBA" id="ARBA00008524"/>
    </source>
</evidence>
<dbReference type="Gene3D" id="3.30.750.44">
    <property type="match status" value="1"/>
</dbReference>
<dbReference type="InterPro" id="IPR005151">
    <property type="entry name" value="Tail-specific_protease"/>
</dbReference>
<keyword evidence="6 7" id="KW-0720">Serine protease</keyword>
<organism evidence="11 12">
    <name type="scientific">Pelomonas dachongensis</name>
    <dbReference type="NCBI Taxonomy" id="3299029"/>
    <lineage>
        <taxon>Bacteria</taxon>
        <taxon>Pseudomonadati</taxon>
        <taxon>Pseudomonadota</taxon>
        <taxon>Betaproteobacteria</taxon>
        <taxon>Burkholderiales</taxon>
        <taxon>Sphaerotilaceae</taxon>
        <taxon>Roseateles</taxon>
    </lineage>
</organism>
<dbReference type="InterPro" id="IPR029045">
    <property type="entry name" value="ClpP/crotonase-like_dom_sf"/>
</dbReference>
<dbReference type="PANTHER" id="PTHR43253:SF1">
    <property type="entry name" value="TRICORN PROTEASE HOMOLOG 2-RELATED"/>
    <property type="match status" value="1"/>
</dbReference>
<evidence type="ECO:0000259" key="10">
    <source>
        <dbReference type="SMART" id="SM00245"/>
    </source>
</evidence>
<dbReference type="Gene3D" id="2.120.10.60">
    <property type="entry name" value="Tricorn protease N-terminal domain"/>
    <property type="match status" value="1"/>
</dbReference>
<evidence type="ECO:0000256" key="1">
    <source>
        <dbReference type="ARBA" id="ARBA00004496"/>
    </source>
</evidence>
<evidence type="ECO:0000313" key="12">
    <source>
        <dbReference type="Proteomes" id="UP001606300"/>
    </source>
</evidence>
<dbReference type="SUPFAM" id="SSF50156">
    <property type="entry name" value="PDZ domain-like"/>
    <property type="match status" value="1"/>
</dbReference>